<evidence type="ECO:0000313" key="2">
    <source>
        <dbReference type="EMBL" id="EST04539.1"/>
    </source>
</evidence>
<proteinExistence type="predicted"/>
<feature type="region of interest" description="Disordered" evidence="1">
    <location>
        <begin position="126"/>
        <end position="146"/>
    </location>
</feature>
<dbReference type="OMA" id="KGPQAWE"/>
<dbReference type="eggNOG" id="ENOG502SBXQ">
    <property type="taxonomic scope" value="Eukaryota"/>
</dbReference>
<dbReference type="RefSeq" id="XP_016289528.1">
    <property type="nucleotide sequence ID" value="XM_016439616.1"/>
</dbReference>
<keyword evidence="3" id="KW-1185">Reference proteome</keyword>
<dbReference type="HOGENOM" id="CLU_112572_0_0_1"/>
<accession>V5ERR7</accession>
<feature type="compositionally biased region" description="Basic and acidic residues" evidence="1">
    <location>
        <begin position="126"/>
        <end position="137"/>
    </location>
</feature>
<dbReference type="AlphaFoldDB" id="V5ERR7"/>
<gene>
    <name evidence="2" type="ORF">PSEUBRA_SCAF9g01312</name>
</gene>
<dbReference type="EMBL" id="KI545895">
    <property type="protein sequence ID" value="EST04539.1"/>
    <property type="molecule type" value="Genomic_DNA"/>
</dbReference>
<name>V5ERR7_KALBG</name>
<dbReference type="OrthoDB" id="2224399at2759"/>
<dbReference type="Proteomes" id="UP000019377">
    <property type="component" value="Unassembled WGS sequence"/>
</dbReference>
<sequence>MFSFDELVGVLGCPPSQPELQALLNQGRSDKSADLVEPEVKAYPDIVYHNYPALGLSFQFEPATSKTDASKANLQDLRLAAIDVYSGHEDKRWTCFPALPLTLKAARTDAVTHPLEVSIKSDTKGKDLVTDLGEPHRKGGGAGDRSGPAAWMEWSLQLKAADTAQERKFKLQVELAGAGARGADRWNAERAGACQWAVITIS</sequence>
<reference evidence="3" key="1">
    <citation type="journal article" date="2013" name="Genome Announc.">
        <title>Draft genome sequence of Pseudozyma brasiliensis sp. nov. strain GHG001, a high producer of endo-1,4-xylanase isolated from an insect pest of sugarcane.</title>
        <authorList>
            <person name="Oliveira J.V.D.C."/>
            <person name="dos Santos R.A.C."/>
            <person name="Borges T.A."/>
            <person name="Riano-Pachon D.M."/>
            <person name="Goldman G.H."/>
        </authorList>
    </citation>
    <scope>NUCLEOTIDE SEQUENCE [LARGE SCALE GENOMIC DNA]</scope>
    <source>
        <strain evidence="3">GHG001</strain>
    </source>
</reference>
<evidence type="ECO:0000256" key="1">
    <source>
        <dbReference type="SAM" id="MobiDB-lite"/>
    </source>
</evidence>
<evidence type="ECO:0000313" key="3">
    <source>
        <dbReference type="Proteomes" id="UP000019377"/>
    </source>
</evidence>
<organism evidence="2 3">
    <name type="scientific">Kalmanozyma brasiliensis (strain GHG001)</name>
    <name type="common">Yeast</name>
    <name type="synonym">Pseudozyma brasiliensis</name>
    <dbReference type="NCBI Taxonomy" id="1365824"/>
    <lineage>
        <taxon>Eukaryota</taxon>
        <taxon>Fungi</taxon>
        <taxon>Dikarya</taxon>
        <taxon>Basidiomycota</taxon>
        <taxon>Ustilaginomycotina</taxon>
        <taxon>Ustilaginomycetes</taxon>
        <taxon>Ustilaginales</taxon>
        <taxon>Ustilaginaceae</taxon>
        <taxon>Kalmanozyma</taxon>
    </lineage>
</organism>
<dbReference type="GeneID" id="27422333"/>
<protein>
    <submittedName>
        <fullName evidence="2">Uncharacterized protein</fullName>
    </submittedName>
</protein>